<keyword evidence="2" id="KW-0378">Hydrolase</keyword>
<protein>
    <submittedName>
        <fullName evidence="2">Cell wall hydrolase</fullName>
    </submittedName>
</protein>
<dbReference type="Pfam" id="PF07486">
    <property type="entry name" value="Hydrolase_2"/>
    <property type="match status" value="1"/>
</dbReference>
<dbReference type="EMBL" id="CP121106">
    <property type="protein sequence ID" value="WFL75965.1"/>
    <property type="molecule type" value="Genomic_DNA"/>
</dbReference>
<dbReference type="InterPro" id="IPR042047">
    <property type="entry name" value="SleB_dom1"/>
</dbReference>
<sequence>MAALAAEGVLAKASLIDAKPFHYGGSVSNRVRAADCLAAAAWYEAGNDPVGQRAVIQTVINRVNHPAFPNTVCGVVFQGSELSTGCQFTFTCDGSLARRQPPKSSWKKALALSEDALNGFVDTSIGTATHYHASYVNPWWSSKLERLTSVGPHIFYRWAGARGSFRKQAFFGTEAEYRELVRKSTERGAIGPGLEDGEIDQDLANLHGDGLVPGTRTPTVPVSNAIFMQVGDASASGRWAISAMKACEGRRACQVLGYGDGGKVQANQQRSASERDRPLFLFVRDAASSMNIALWDCERTSRPQQSQCLPTDRGALLNLMRERS</sequence>
<dbReference type="GO" id="GO:0016787">
    <property type="term" value="F:hydrolase activity"/>
    <property type="evidence" value="ECO:0007669"/>
    <property type="project" value="UniProtKB-KW"/>
</dbReference>
<feature type="domain" description="Cell wall hydrolase SleB" evidence="1">
    <location>
        <begin position="48"/>
        <end position="156"/>
    </location>
</feature>
<keyword evidence="3" id="KW-1185">Reference proteome</keyword>
<reference evidence="2 3" key="1">
    <citation type="submission" date="2023-03" db="EMBL/GenBank/DDBJ databases">
        <title>Altererythrobacter sp. CAU 1644 isolated from sand.</title>
        <authorList>
            <person name="Kim W."/>
        </authorList>
    </citation>
    <scope>NUCLEOTIDE SEQUENCE [LARGE SCALE GENOMIC DNA]</scope>
    <source>
        <strain evidence="2 3">CAU 1644</strain>
    </source>
</reference>
<evidence type="ECO:0000259" key="1">
    <source>
        <dbReference type="Pfam" id="PF07486"/>
    </source>
</evidence>
<dbReference type="Gene3D" id="1.10.10.2520">
    <property type="entry name" value="Cell wall hydrolase SleB, domain 1"/>
    <property type="match status" value="1"/>
</dbReference>
<name>A0ABY8FPD7_9SPHN</name>
<dbReference type="RefSeq" id="WP_278014733.1">
    <property type="nucleotide sequence ID" value="NZ_CP121106.1"/>
</dbReference>
<organism evidence="2 3">
    <name type="scientific">Altererythrobacter arenosus</name>
    <dbReference type="NCBI Taxonomy" id="3032592"/>
    <lineage>
        <taxon>Bacteria</taxon>
        <taxon>Pseudomonadati</taxon>
        <taxon>Pseudomonadota</taxon>
        <taxon>Alphaproteobacteria</taxon>
        <taxon>Sphingomonadales</taxon>
        <taxon>Erythrobacteraceae</taxon>
        <taxon>Altererythrobacter</taxon>
    </lineage>
</organism>
<accession>A0ABY8FPD7</accession>
<dbReference type="InterPro" id="IPR011105">
    <property type="entry name" value="Cell_wall_hydrolase_SleB"/>
</dbReference>
<gene>
    <name evidence="2" type="ORF">P7228_08060</name>
</gene>
<evidence type="ECO:0000313" key="2">
    <source>
        <dbReference type="EMBL" id="WFL75965.1"/>
    </source>
</evidence>
<evidence type="ECO:0000313" key="3">
    <source>
        <dbReference type="Proteomes" id="UP001215827"/>
    </source>
</evidence>
<proteinExistence type="predicted"/>
<dbReference type="Proteomes" id="UP001215827">
    <property type="component" value="Chromosome"/>
</dbReference>